<gene>
    <name evidence="1" type="ORF">N7493_005028</name>
</gene>
<keyword evidence="2" id="KW-1185">Reference proteome</keyword>
<protein>
    <submittedName>
        <fullName evidence="1">Uncharacterized protein</fullName>
    </submittedName>
</protein>
<dbReference type="EMBL" id="JAQJAN010000006">
    <property type="protein sequence ID" value="KAJ5727208.1"/>
    <property type="molecule type" value="Genomic_DNA"/>
</dbReference>
<sequence length="303" mass="34684">MTSFKHLQIIGGSEAQEQILDVLIGLKPWLQGNAKVGDADENGIIQIWTDQIDQATLGIRRLIYEGCAQYALIHTTRAAETPQNLPYALYTALQVDGSPAVDEVVLSTGQSIWVEEPALLGRDMIFLIVQPIYPTRMLLKGTREVLNTCVDEDEMSLDVRRMAHDIRWYRSIVRSNKLDYVCPSCKKGYHERFQLAEHFKKSTDSEVDNERHRKLRMIKRNGDWKTFVQGMEESLGPIQAQTLRDGTACFEEDFLRHISYKAYCEGTQRKDSGYQKHAFGSQTFEGWATVITPERKNSNSKYQ</sequence>
<evidence type="ECO:0000313" key="2">
    <source>
        <dbReference type="Proteomes" id="UP001215712"/>
    </source>
</evidence>
<reference evidence="1" key="1">
    <citation type="journal article" date="2023" name="IMA Fungus">
        <title>Comparative genomic study of the Penicillium genus elucidates a diverse pangenome and 15 lateral gene transfer events.</title>
        <authorList>
            <person name="Petersen C."/>
            <person name="Sorensen T."/>
            <person name="Nielsen M.R."/>
            <person name="Sondergaard T.E."/>
            <person name="Sorensen J.L."/>
            <person name="Fitzpatrick D.A."/>
            <person name="Frisvad J.C."/>
            <person name="Nielsen K.L."/>
        </authorList>
    </citation>
    <scope>NUCLEOTIDE SEQUENCE</scope>
    <source>
        <strain evidence="1">IBT 17514</strain>
    </source>
</reference>
<reference evidence="1" key="2">
    <citation type="submission" date="2023-01" db="EMBL/GenBank/DDBJ databases">
        <authorList>
            <person name="Petersen C."/>
        </authorList>
    </citation>
    <scope>NUCLEOTIDE SEQUENCE</scope>
    <source>
        <strain evidence="1">IBT 17514</strain>
    </source>
</reference>
<evidence type="ECO:0000313" key="1">
    <source>
        <dbReference type="EMBL" id="KAJ5727208.1"/>
    </source>
</evidence>
<name>A0AAD6HM57_9EURO</name>
<accession>A0AAD6HM57</accession>
<dbReference type="AlphaFoldDB" id="A0AAD6HM57"/>
<dbReference type="Proteomes" id="UP001215712">
    <property type="component" value="Unassembled WGS sequence"/>
</dbReference>
<comment type="caution">
    <text evidence="1">The sequence shown here is derived from an EMBL/GenBank/DDBJ whole genome shotgun (WGS) entry which is preliminary data.</text>
</comment>
<proteinExistence type="predicted"/>
<organism evidence="1 2">
    <name type="scientific">Penicillium malachiteum</name>
    <dbReference type="NCBI Taxonomy" id="1324776"/>
    <lineage>
        <taxon>Eukaryota</taxon>
        <taxon>Fungi</taxon>
        <taxon>Dikarya</taxon>
        <taxon>Ascomycota</taxon>
        <taxon>Pezizomycotina</taxon>
        <taxon>Eurotiomycetes</taxon>
        <taxon>Eurotiomycetidae</taxon>
        <taxon>Eurotiales</taxon>
        <taxon>Aspergillaceae</taxon>
        <taxon>Penicillium</taxon>
    </lineage>
</organism>